<accession>A0A4R3IBC7</accession>
<name>A0A4R3IBC7_9GAMM</name>
<keyword evidence="3" id="KW-1185">Reference proteome</keyword>
<evidence type="ECO:0000259" key="1">
    <source>
        <dbReference type="Pfam" id="PF07238"/>
    </source>
</evidence>
<proteinExistence type="predicted"/>
<protein>
    <submittedName>
        <fullName evidence="2">PilZ domain-containing protein</fullName>
    </submittedName>
</protein>
<dbReference type="GO" id="GO:0035438">
    <property type="term" value="F:cyclic-di-GMP binding"/>
    <property type="evidence" value="ECO:0007669"/>
    <property type="project" value="InterPro"/>
</dbReference>
<dbReference type="AlphaFoldDB" id="A0A4R3IBC7"/>
<dbReference type="InterPro" id="IPR009875">
    <property type="entry name" value="PilZ_domain"/>
</dbReference>
<evidence type="ECO:0000313" key="2">
    <source>
        <dbReference type="EMBL" id="TCS41757.1"/>
    </source>
</evidence>
<dbReference type="RefSeq" id="WP_132701209.1">
    <property type="nucleotide sequence ID" value="NZ_SLZR01000005.1"/>
</dbReference>
<dbReference type="OrthoDB" id="5298508at2"/>
<dbReference type="Pfam" id="PF07238">
    <property type="entry name" value="PilZ"/>
    <property type="match status" value="1"/>
</dbReference>
<evidence type="ECO:0000313" key="3">
    <source>
        <dbReference type="Proteomes" id="UP000295793"/>
    </source>
</evidence>
<dbReference type="Gene3D" id="2.40.10.220">
    <property type="entry name" value="predicted glycosyltransferase like domains"/>
    <property type="match status" value="1"/>
</dbReference>
<comment type="caution">
    <text evidence="2">The sequence shown here is derived from an EMBL/GenBank/DDBJ whole genome shotgun (WGS) entry which is preliminary data.</text>
</comment>
<dbReference type="EMBL" id="SLZR01000005">
    <property type="protein sequence ID" value="TCS41757.1"/>
    <property type="molecule type" value="Genomic_DNA"/>
</dbReference>
<gene>
    <name evidence="2" type="ORF">BCF53_105185</name>
</gene>
<sequence>MTSTDKRRFQRIPFDAGVSLSLKDHPDQIFAGTLQDISLKGALFKLNEKDTLPTVGQAGELTIRPIEAGFELHFTVELAYVLSDIGAIGVNILKLDLDSAAHLRRLIEVNLGSDESLQRELASLVKAMEQEHHADE</sequence>
<reference evidence="2 3" key="1">
    <citation type="submission" date="2019-03" db="EMBL/GenBank/DDBJ databases">
        <title>Genomic Encyclopedia of Archaeal and Bacterial Type Strains, Phase II (KMG-II): from individual species to whole genera.</title>
        <authorList>
            <person name="Goeker M."/>
        </authorList>
    </citation>
    <scope>NUCLEOTIDE SEQUENCE [LARGE SCALE GENOMIC DNA]</scope>
    <source>
        <strain evidence="2 3">DSM 15388</strain>
    </source>
</reference>
<dbReference type="Proteomes" id="UP000295793">
    <property type="component" value="Unassembled WGS sequence"/>
</dbReference>
<feature type="domain" description="PilZ" evidence="1">
    <location>
        <begin position="5"/>
        <end position="108"/>
    </location>
</feature>
<dbReference type="SUPFAM" id="SSF141371">
    <property type="entry name" value="PilZ domain-like"/>
    <property type="match status" value="1"/>
</dbReference>
<organism evidence="2 3">
    <name type="scientific">Reinekea marinisedimentorum</name>
    <dbReference type="NCBI Taxonomy" id="230495"/>
    <lineage>
        <taxon>Bacteria</taxon>
        <taxon>Pseudomonadati</taxon>
        <taxon>Pseudomonadota</taxon>
        <taxon>Gammaproteobacteria</taxon>
        <taxon>Oceanospirillales</taxon>
        <taxon>Saccharospirillaceae</taxon>
        <taxon>Reinekea</taxon>
    </lineage>
</organism>